<evidence type="ECO:0000256" key="5">
    <source>
        <dbReference type="ARBA" id="ARBA00022737"/>
    </source>
</evidence>
<accession>A0A4P1R2P7</accession>
<dbReference type="InterPro" id="IPR034275">
    <property type="entry name" value="CuRO_3_AO-like"/>
</dbReference>
<evidence type="ECO:0000256" key="3">
    <source>
        <dbReference type="ARBA" id="ARBA00010734"/>
    </source>
</evidence>
<dbReference type="GO" id="GO:0032040">
    <property type="term" value="C:small-subunit processome"/>
    <property type="evidence" value="ECO:0007669"/>
    <property type="project" value="TreeGrafter"/>
</dbReference>
<keyword evidence="5" id="KW-0677">Repeat</keyword>
<dbReference type="Gene3D" id="1.25.40.10">
    <property type="entry name" value="Tetratricopeptide repeat domain"/>
    <property type="match status" value="2"/>
</dbReference>
<evidence type="ECO:0000256" key="7">
    <source>
        <dbReference type="ARBA" id="ARBA00023242"/>
    </source>
</evidence>
<evidence type="ECO:0000259" key="14">
    <source>
        <dbReference type="Pfam" id="PF24892"/>
    </source>
</evidence>
<dbReference type="FunFam" id="2.60.40.420:FF:000012">
    <property type="entry name" value="Monocopper oxidase-like protein"/>
    <property type="match status" value="1"/>
</dbReference>
<comment type="subcellular location">
    <subcellularLocation>
        <location evidence="1">Nucleus</location>
        <location evidence="1">Nucleolus</location>
    </subcellularLocation>
</comment>
<keyword evidence="6" id="KW-0325">Glycoprotein</keyword>
<dbReference type="InterPro" id="IPR011990">
    <property type="entry name" value="TPR-like_helical_dom_sf"/>
</dbReference>
<dbReference type="AlphaFoldDB" id="A0A4P1R2P7"/>
<name>A0A4P1R2P7_LUPAN</name>
<dbReference type="CDD" id="cd13894">
    <property type="entry name" value="CuRO_3_AAO_like_1"/>
    <property type="match status" value="1"/>
</dbReference>
<dbReference type="GO" id="GO:0000462">
    <property type="term" value="P:maturation of SSU-rRNA from tricistronic rRNA transcript (SSU-rRNA, 5.8S rRNA, LSU-rRNA)"/>
    <property type="evidence" value="ECO:0007669"/>
    <property type="project" value="InterPro"/>
</dbReference>
<gene>
    <name evidence="15" type="ORF">TanjilG_26407</name>
</gene>
<keyword evidence="8" id="KW-0175">Coiled coil</keyword>
<comment type="similarity">
    <text evidence="2">Belongs to the multicopper oxidase family.</text>
</comment>
<dbReference type="Pfam" id="PF08640">
    <property type="entry name" value="U3_assoc_6"/>
    <property type="match status" value="1"/>
</dbReference>
<evidence type="ECO:0000259" key="12">
    <source>
        <dbReference type="Pfam" id="PF07732"/>
    </source>
</evidence>
<evidence type="ECO:0000313" key="15">
    <source>
        <dbReference type="EMBL" id="OIW00070.1"/>
    </source>
</evidence>
<feature type="domain" description="U3 small nucleolar RNA-associated protein 6 homolog C-terminal" evidence="14">
    <location>
        <begin position="901"/>
        <end position="1191"/>
    </location>
</feature>
<evidence type="ECO:0000256" key="6">
    <source>
        <dbReference type="ARBA" id="ARBA00023180"/>
    </source>
</evidence>
<dbReference type="SUPFAM" id="SSF49503">
    <property type="entry name" value="Cupredoxins"/>
    <property type="match status" value="3"/>
</dbReference>
<feature type="coiled-coil region" evidence="8">
    <location>
        <begin position="552"/>
        <end position="579"/>
    </location>
</feature>
<dbReference type="Gene3D" id="2.60.40.420">
    <property type="entry name" value="Cupredoxins - blue copper proteins"/>
    <property type="match status" value="3"/>
</dbReference>
<comment type="similarity">
    <text evidence="3">Belongs to the UTP6 family.</text>
</comment>
<evidence type="ECO:0000256" key="2">
    <source>
        <dbReference type="ARBA" id="ARBA00010609"/>
    </source>
</evidence>
<dbReference type="STRING" id="3871.A0A4P1R2P7"/>
<evidence type="ECO:0000256" key="8">
    <source>
        <dbReference type="SAM" id="Coils"/>
    </source>
</evidence>
<dbReference type="CDD" id="cd13846">
    <property type="entry name" value="CuRO_1_AAO_like_1"/>
    <property type="match status" value="1"/>
</dbReference>
<dbReference type="Pfam" id="PF07731">
    <property type="entry name" value="Cu-oxidase_2"/>
    <property type="match status" value="1"/>
</dbReference>
<dbReference type="Pfam" id="PF07732">
    <property type="entry name" value="Cu-oxidase_3"/>
    <property type="match status" value="1"/>
</dbReference>
<dbReference type="PANTHER" id="PTHR23271">
    <property type="entry name" value="HEPATOCELLULAR CARCINOMA-ASSOCIATED ANTIGEN 66"/>
    <property type="match status" value="1"/>
</dbReference>
<evidence type="ECO:0000256" key="9">
    <source>
        <dbReference type="SAM" id="SignalP"/>
    </source>
</evidence>
<dbReference type="PANTHER" id="PTHR23271:SF1">
    <property type="entry name" value="U3 SMALL NUCLEOLAR RNA-ASSOCIATED PROTEIN 6 HOMOLOG"/>
    <property type="match status" value="1"/>
</dbReference>
<keyword evidence="9" id="KW-0732">Signal</keyword>
<evidence type="ECO:0000259" key="13">
    <source>
        <dbReference type="Pfam" id="PF08640"/>
    </source>
</evidence>
<keyword evidence="7" id="KW-0539">Nucleus</keyword>
<evidence type="ECO:0000256" key="4">
    <source>
        <dbReference type="ARBA" id="ARBA00022552"/>
    </source>
</evidence>
<dbReference type="GO" id="GO:0016491">
    <property type="term" value="F:oxidoreductase activity"/>
    <property type="evidence" value="ECO:0007669"/>
    <property type="project" value="InterPro"/>
</dbReference>
<evidence type="ECO:0000259" key="11">
    <source>
        <dbReference type="Pfam" id="PF07731"/>
    </source>
</evidence>
<dbReference type="Pfam" id="PF00394">
    <property type="entry name" value="Cu-oxidase"/>
    <property type="match status" value="1"/>
</dbReference>
<dbReference type="Gramene" id="OIW00070">
    <property type="protein sequence ID" value="OIW00070"/>
    <property type="gene ID" value="TanjilG_26407"/>
</dbReference>
<dbReference type="GO" id="GO:0034388">
    <property type="term" value="C:Pwp2p-containing subcomplex of 90S preribosome"/>
    <property type="evidence" value="ECO:0007669"/>
    <property type="project" value="TreeGrafter"/>
</dbReference>
<feature type="signal peptide" evidence="9">
    <location>
        <begin position="1"/>
        <end position="24"/>
    </location>
</feature>
<feature type="domain" description="U3 small nucleolar RNA-associated protein 6 N-terminal" evidence="13">
    <location>
        <begin position="559"/>
        <end position="635"/>
    </location>
</feature>
<dbReference type="InterPro" id="IPR056907">
    <property type="entry name" value="UTP6_C"/>
</dbReference>
<feature type="domain" description="Plastocyanin-like" evidence="10">
    <location>
        <begin position="161"/>
        <end position="298"/>
    </location>
</feature>
<dbReference type="Proteomes" id="UP000188354">
    <property type="component" value="Chromosome LG12"/>
</dbReference>
<dbReference type="FunFam" id="2.60.40.420:FF:000016">
    <property type="entry name" value="Monocopper oxidase-like protein"/>
    <property type="match status" value="1"/>
</dbReference>
<evidence type="ECO:0000256" key="1">
    <source>
        <dbReference type="ARBA" id="ARBA00004604"/>
    </source>
</evidence>
<dbReference type="SUPFAM" id="SSF48452">
    <property type="entry name" value="TPR-like"/>
    <property type="match status" value="2"/>
</dbReference>
<evidence type="ECO:0000313" key="16">
    <source>
        <dbReference type="Proteomes" id="UP000188354"/>
    </source>
</evidence>
<dbReference type="InterPro" id="IPR001117">
    <property type="entry name" value="Cu-oxidase_2nd"/>
</dbReference>
<dbReference type="GO" id="GO:0030515">
    <property type="term" value="F:snoRNA binding"/>
    <property type="evidence" value="ECO:0007669"/>
    <property type="project" value="InterPro"/>
</dbReference>
<proteinExistence type="inferred from homology"/>
<dbReference type="InterPro" id="IPR034273">
    <property type="entry name" value="CuRO_1_AAO-like"/>
</dbReference>
<evidence type="ECO:0000259" key="10">
    <source>
        <dbReference type="Pfam" id="PF00394"/>
    </source>
</evidence>
<sequence length="1203" mass="137259">MRLYTCLSSLILLITFLFTSSVYSEDPYRFFTWKVTYGDIYPLGVKQQGILINGQFPGPQIDAVTNDNLIISVYNYLNEPLLISWNGIQHRRNSWQDGVSGTTCPIPPRKNFTYTLQVKDQIGTFFYFPSLGMQKAAGGFGGIRIWSRPRIPVPFPPPSGDFTILAGDWFKLDHHRLRRVLENGHNLPFPDGLLINGRGWNGNTFTIDQGKTYRFRISNVGLTTSINFRIQQHKLKLVEVEGSHTLQNYYSSLDIHVGQSYSVLVTADQPVKDYYIVVSTRFTRKILTTTSILHYSNSRIGVSGPVPGGPTLDIASSVFQARTIRRNLTASGPRPNPQGSYKYGLINPTRTIMLANSAPYINGKQRYAVNSVSHIEPDTPLKLADYFNIPGVFYVGSIPTNPTGGNAYLQTSVMGANFHEFVEIVFQNWEDSVQSWHIDGYSFFVVGFGSGQWTPQSRSGYNLRDTVARCTTQVYPKSWTAIYMALDNVGMWNIRSENWARQYLGQQLYLRVYTASNSWRDEYPVPKNALLCGRASTLNTVASLGGQSTNMADVVQYRLERMLDELDDLEQRGLFSRREIAEIVKQRRKFEYRLKRPCPLKQDFLAYIEYESQLDALRSLRMKSVAREMKKQGNKNLKKSKSDIAGLRRIMDIYEIALKRFKGDLQLWFQYLEFCRNKKNGRMKKGLAKVIRFHPKVPGVWIYAAAWEFDHNLNVTAARALMQEGLRVCPTSEELWVEYLRMELTYINKLKARKVALGEDEGTLTRDPKTAVEKQWRDENKELFMPLGGKASNDEPDVESEEPNKKKELFEEHGMNIFRTVYSAAVEAVPLSLSLRKCFFEILEGTNLAHFEDMRKEILGDMKRDFSTVPEFWDWLARHECDLENAQADISEEVITSEMHKAIQVYEEALKNVSSGTMYSLYSNFLMGIVAHKEGETNISGLSGHTENYISHLLKIYERAESLGCITEDLACKHVSLHLQLRQLDEGRKLAATLCSGKLAESVQLWELRITIEIRCITRKSPSPSDADLQSLFELLRQILTKVPVSKSENLWVKAFKFYTNQRQYFDKLVEISVSSLTRDGGSESGFSLSSTIVSFILQKDGIQQARDLYKRYLALPHPGLALYRSCIGLETNVASIGDKSGLINTRKLYESALATYDQNVSLWQDYYRMETKMGTSEKATAVYWRARRILKDATEFVASSNL</sequence>
<organism evidence="15 16">
    <name type="scientific">Lupinus angustifolius</name>
    <name type="common">Narrow-leaved blue lupine</name>
    <dbReference type="NCBI Taxonomy" id="3871"/>
    <lineage>
        <taxon>Eukaryota</taxon>
        <taxon>Viridiplantae</taxon>
        <taxon>Streptophyta</taxon>
        <taxon>Embryophyta</taxon>
        <taxon>Tracheophyta</taxon>
        <taxon>Spermatophyta</taxon>
        <taxon>Magnoliopsida</taxon>
        <taxon>eudicotyledons</taxon>
        <taxon>Gunneridae</taxon>
        <taxon>Pentapetalae</taxon>
        <taxon>rosids</taxon>
        <taxon>fabids</taxon>
        <taxon>Fabales</taxon>
        <taxon>Fabaceae</taxon>
        <taxon>Papilionoideae</taxon>
        <taxon>50 kb inversion clade</taxon>
        <taxon>genistoids sensu lato</taxon>
        <taxon>core genistoids</taxon>
        <taxon>Genisteae</taxon>
        <taxon>Lupinus</taxon>
    </lineage>
</organism>
<dbReference type="InterPro" id="IPR013949">
    <property type="entry name" value="Utp6"/>
</dbReference>
<feature type="chain" id="PRO_5020031927" description="L-ascorbate oxidase" evidence="9">
    <location>
        <begin position="25"/>
        <end position="1203"/>
    </location>
</feature>
<dbReference type="EMBL" id="CM007372">
    <property type="protein sequence ID" value="OIW00070.1"/>
    <property type="molecule type" value="Genomic_DNA"/>
</dbReference>
<feature type="domain" description="Plastocyanin-like" evidence="12">
    <location>
        <begin position="35"/>
        <end position="148"/>
    </location>
</feature>
<dbReference type="SMART" id="SM00386">
    <property type="entry name" value="HAT"/>
    <property type="match status" value="7"/>
</dbReference>
<dbReference type="InterPro" id="IPR011706">
    <property type="entry name" value="Cu-oxidase_C"/>
</dbReference>
<keyword evidence="16" id="KW-1185">Reference proteome</keyword>
<dbReference type="InterPro" id="IPR055347">
    <property type="entry name" value="UTP6_N"/>
</dbReference>
<dbReference type="Pfam" id="PF24892">
    <property type="entry name" value="UTP6_C"/>
    <property type="match status" value="1"/>
</dbReference>
<protein>
    <recommendedName>
        <fullName evidence="17">L-ascorbate oxidase</fullName>
    </recommendedName>
</protein>
<reference evidence="15 16" key="1">
    <citation type="journal article" date="2017" name="Plant Biotechnol. J.">
        <title>A comprehensive draft genome sequence for lupin (Lupinus angustifolius), an emerging health food: insights into plant-microbe interactions and legume evolution.</title>
        <authorList>
            <person name="Hane J.K."/>
            <person name="Ming Y."/>
            <person name="Kamphuis L.G."/>
            <person name="Nelson M.N."/>
            <person name="Garg G."/>
            <person name="Atkins C.A."/>
            <person name="Bayer P.E."/>
            <person name="Bravo A."/>
            <person name="Bringans S."/>
            <person name="Cannon S."/>
            <person name="Edwards D."/>
            <person name="Foley R."/>
            <person name="Gao L.L."/>
            <person name="Harrison M.J."/>
            <person name="Huang W."/>
            <person name="Hurgobin B."/>
            <person name="Li S."/>
            <person name="Liu C.W."/>
            <person name="McGrath A."/>
            <person name="Morahan G."/>
            <person name="Murray J."/>
            <person name="Weller J."/>
            <person name="Jian J."/>
            <person name="Singh K.B."/>
        </authorList>
    </citation>
    <scope>NUCLEOTIDE SEQUENCE [LARGE SCALE GENOMIC DNA]</scope>
    <source>
        <strain evidence="16">cv. Tanjil</strain>
        <tissue evidence="15">Whole plant</tissue>
    </source>
</reference>
<feature type="domain" description="Plastocyanin-like" evidence="11">
    <location>
        <begin position="379"/>
        <end position="516"/>
    </location>
</feature>
<dbReference type="InterPro" id="IPR011707">
    <property type="entry name" value="Cu-oxidase-like_N"/>
</dbReference>
<dbReference type="InterPro" id="IPR008972">
    <property type="entry name" value="Cupredoxin"/>
</dbReference>
<evidence type="ECO:0008006" key="17">
    <source>
        <dbReference type="Google" id="ProtNLM"/>
    </source>
</evidence>
<dbReference type="GO" id="GO:0005507">
    <property type="term" value="F:copper ion binding"/>
    <property type="evidence" value="ECO:0007669"/>
    <property type="project" value="InterPro"/>
</dbReference>
<keyword evidence="4" id="KW-0698">rRNA processing</keyword>
<dbReference type="InterPro" id="IPR003107">
    <property type="entry name" value="HAT"/>
</dbReference>